<dbReference type="InterPro" id="IPR011042">
    <property type="entry name" value="6-blade_b-propeller_TolB-like"/>
</dbReference>
<dbReference type="AlphaFoldDB" id="A0ABD2QH49"/>
<dbReference type="InterPro" id="IPR050778">
    <property type="entry name" value="Cueball_EGF_LRP_Nidogen"/>
</dbReference>
<dbReference type="Proteomes" id="UP001626550">
    <property type="component" value="Unassembled WGS sequence"/>
</dbReference>
<evidence type="ECO:0000313" key="1">
    <source>
        <dbReference type="EMBL" id="KAL3318870.1"/>
    </source>
</evidence>
<comment type="caution">
    <text evidence="1">The sequence shown here is derived from an EMBL/GenBank/DDBJ whole genome shotgun (WGS) entry which is preliminary data.</text>
</comment>
<dbReference type="EMBL" id="JBJKFK010000194">
    <property type="protein sequence ID" value="KAL3318870.1"/>
    <property type="molecule type" value="Genomic_DNA"/>
</dbReference>
<gene>
    <name evidence="1" type="ORF">Ciccas_002461</name>
</gene>
<keyword evidence="2" id="KW-1185">Reference proteome</keyword>
<name>A0ABD2QH49_9PLAT</name>
<organism evidence="1 2">
    <name type="scientific">Cichlidogyrus casuarinus</name>
    <dbReference type="NCBI Taxonomy" id="1844966"/>
    <lineage>
        <taxon>Eukaryota</taxon>
        <taxon>Metazoa</taxon>
        <taxon>Spiralia</taxon>
        <taxon>Lophotrochozoa</taxon>
        <taxon>Platyhelminthes</taxon>
        <taxon>Monogenea</taxon>
        <taxon>Monopisthocotylea</taxon>
        <taxon>Dactylogyridea</taxon>
        <taxon>Ancyrocephalidae</taxon>
        <taxon>Cichlidogyrus</taxon>
    </lineage>
</organism>
<reference evidence="1 2" key="1">
    <citation type="submission" date="2024-11" db="EMBL/GenBank/DDBJ databases">
        <title>Adaptive evolution of stress response genes in parasites aligns with host niche diversity.</title>
        <authorList>
            <person name="Hahn C."/>
            <person name="Resl P."/>
        </authorList>
    </citation>
    <scope>NUCLEOTIDE SEQUENCE [LARGE SCALE GENOMIC DNA]</scope>
    <source>
        <strain evidence="1">EGGRZ-B1_66</strain>
        <tissue evidence="1">Body</tissue>
    </source>
</reference>
<evidence type="ECO:0000313" key="2">
    <source>
        <dbReference type="Proteomes" id="UP001626550"/>
    </source>
</evidence>
<dbReference type="Gene3D" id="2.120.10.30">
    <property type="entry name" value="TolB, C-terminal domain"/>
    <property type="match status" value="2"/>
</dbReference>
<dbReference type="PANTHER" id="PTHR46513">
    <property type="entry name" value="VITELLOGENIN RECEPTOR-LIKE PROTEIN-RELATED-RELATED"/>
    <property type="match status" value="1"/>
</dbReference>
<dbReference type="SUPFAM" id="SSF63825">
    <property type="entry name" value="YWTD domain"/>
    <property type="match status" value="2"/>
</dbReference>
<proteinExistence type="predicted"/>
<accession>A0ABD2QH49</accession>
<protein>
    <submittedName>
        <fullName evidence="1">Uncharacterized protein</fullName>
    </submittedName>
</protein>
<sequence length="407" mass="45766">MAPIYLPHGFGIHSFNVDKNDDFVFWVDATQTWILVGEVDFSYRQISHYKAIHSSHDKVIHSIVLDMRDKRIFLAMGGDNLLIKSIDYDGSNERILFQDKVSFQGNFLFDQLASKLSWLCDNSICSIGTKDSSRLIRTFLPLQVMAESYREQSCLPKPHLLNPQLNTLHSKRTSCDFICLPAHTSTSVKYSCVCQTGISGQSAICSKNPSRTLLSSMAGSIFYRSLDAGGASPFVRVLSTGFSYAIDFNAISQEVFWTNGSLYRAALDTLKLSASVQPAPSPDVELVASHKKMIGSFSIDWISGTVFWATLDDSELWLTHLESKSSRLLFLKSPSPRRTFQSVPSASRADLIYRKVFHNFMPSYFKMSAMATDPINGLLFYTVSHATSELDRIEYSWLDGSNRYTYS</sequence>